<proteinExistence type="predicted"/>
<gene>
    <name evidence="2" type="ORF">CRHIZ90672A_00011998</name>
</gene>
<sequence>MPPFQGRRMSTVSRTSQTQGADKTEPYAMRVQGTAGYWVPEGYLEISYICVSYRIPRTAA</sequence>
<protein>
    <submittedName>
        <fullName evidence="2">Uncharacterized protein</fullName>
    </submittedName>
</protein>
<name>A0A9N9VGS6_9HYPO</name>
<evidence type="ECO:0000256" key="1">
    <source>
        <dbReference type="SAM" id="MobiDB-lite"/>
    </source>
</evidence>
<reference evidence="2" key="1">
    <citation type="submission" date="2021-10" db="EMBL/GenBank/DDBJ databases">
        <authorList>
            <person name="Piombo E."/>
        </authorList>
    </citation>
    <scope>NUCLEOTIDE SEQUENCE</scope>
</reference>
<evidence type="ECO:0000313" key="2">
    <source>
        <dbReference type="EMBL" id="CAH0024813.1"/>
    </source>
</evidence>
<evidence type="ECO:0000313" key="3">
    <source>
        <dbReference type="Proteomes" id="UP000696573"/>
    </source>
</evidence>
<accession>A0A9N9VGS6</accession>
<keyword evidence="3" id="KW-1185">Reference proteome</keyword>
<feature type="compositionally biased region" description="Polar residues" evidence="1">
    <location>
        <begin position="8"/>
        <end position="21"/>
    </location>
</feature>
<feature type="region of interest" description="Disordered" evidence="1">
    <location>
        <begin position="1"/>
        <end position="26"/>
    </location>
</feature>
<dbReference type="AlphaFoldDB" id="A0A9N9VGS6"/>
<organism evidence="2 3">
    <name type="scientific">Clonostachys rhizophaga</name>
    <dbReference type="NCBI Taxonomy" id="160324"/>
    <lineage>
        <taxon>Eukaryota</taxon>
        <taxon>Fungi</taxon>
        <taxon>Dikarya</taxon>
        <taxon>Ascomycota</taxon>
        <taxon>Pezizomycotina</taxon>
        <taxon>Sordariomycetes</taxon>
        <taxon>Hypocreomycetidae</taxon>
        <taxon>Hypocreales</taxon>
        <taxon>Bionectriaceae</taxon>
        <taxon>Clonostachys</taxon>
    </lineage>
</organism>
<comment type="caution">
    <text evidence="2">The sequence shown here is derived from an EMBL/GenBank/DDBJ whole genome shotgun (WGS) entry which is preliminary data.</text>
</comment>
<dbReference type="EMBL" id="CABFNQ020000700">
    <property type="protein sequence ID" value="CAH0024813.1"/>
    <property type="molecule type" value="Genomic_DNA"/>
</dbReference>
<dbReference type="Proteomes" id="UP000696573">
    <property type="component" value="Unassembled WGS sequence"/>
</dbReference>